<reference evidence="11 12" key="1">
    <citation type="journal article" date="2009" name="Stand. Genomic Sci.">
        <title>Complete genome sequence of Jonesia denitrificans type strain (Prevot 55134).</title>
        <authorList>
            <person name="Pukall R."/>
            <person name="Gehrich-Schroter G."/>
            <person name="Lapidus A."/>
            <person name="Nolan M."/>
            <person name="Glavina Del Rio T."/>
            <person name="Lucas S."/>
            <person name="Chen F."/>
            <person name="Tice H."/>
            <person name="Pitluck S."/>
            <person name="Cheng J.F."/>
            <person name="Copeland A."/>
            <person name="Saunders E."/>
            <person name="Brettin T."/>
            <person name="Detter J.C."/>
            <person name="Bruce D."/>
            <person name="Goodwin L."/>
            <person name="Pati A."/>
            <person name="Ivanova N."/>
            <person name="Mavromatis K."/>
            <person name="Ovchinnikova G."/>
            <person name="Chen A."/>
            <person name="Palaniappan K."/>
            <person name="Land M."/>
            <person name="Hauser L."/>
            <person name="Chang Y.J."/>
            <person name="Jeffries C.D."/>
            <person name="Chain P."/>
            <person name="Goker M."/>
            <person name="Bristow J."/>
            <person name="Eisen J.A."/>
            <person name="Markowitz V."/>
            <person name="Hugenholtz P."/>
            <person name="Kyrpides N.C."/>
            <person name="Klenk H.P."/>
            <person name="Han C."/>
        </authorList>
    </citation>
    <scope>NUCLEOTIDE SEQUENCE [LARGE SCALE GENOMIC DNA]</scope>
    <source>
        <strain evidence="12">ATCC 14870 / DSM 20603 / BCRC 15368 / CIP 55.134 / JCM 11481 / NBRC 15587 / NCTC 10816 / Prevot 55134</strain>
    </source>
</reference>
<comment type="subunit">
    <text evidence="9">Homodimer.</text>
</comment>
<dbReference type="GO" id="GO:0046872">
    <property type="term" value="F:metal ion binding"/>
    <property type="evidence" value="ECO:0007669"/>
    <property type="project" value="UniProtKB-KW"/>
</dbReference>
<evidence type="ECO:0000313" key="12">
    <source>
        <dbReference type="Proteomes" id="UP000000628"/>
    </source>
</evidence>
<comment type="function">
    <text evidence="9">Acts as a magnesium transporter.</text>
</comment>
<dbReference type="PROSITE" id="PS51371">
    <property type="entry name" value="CBS"/>
    <property type="match status" value="1"/>
</dbReference>
<comment type="subcellular location">
    <subcellularLocation>
        <location evidence="9">Cell membrane</location>
        <topology evidence="9">Multi-pass membrane protein</topology>
    </subcellularLocation>
    <subcellularLocation>
        <location evidence="1">Membrane</location>
        <topology evidence="1">Multi-pass membrane protein</topology>
    </subcellularLocation>
</comment>
<dbReference type="InterPro" id="IPR038076">
    <property type="entry name" value="MgtE_N_sf"/>
</dbReference>
<feature type="transmembrane region" description="Helical" evidence="9">
    <location>
        <begin position="282"/>
        <end position="299"/>
    </location>
</feature>
<dbReference type="Pfam" id="PF03448">
    <property type="entry name" value="MgtE_N"/>
    <property type="match status" value="1"/>
</dbReference>
<dbReference type="InterPro" id="IPR006668">
    <property type="entry name" value="Mg_transptr_MgtE_intracell_dom"/>
</dbReference>
<dbReference type="SUPFAM" id="SSF161093">
    <property type="entry name" value="MgtE membrane domain-like"/>
    <property type="match status" value="1"/>
</dbReference>
<keyword evidence="5 9" id="KW-0460">Magnesium</keyword>
<protein>
    <recommendedName>
        <fullName evidence="9">Magnesium transporter MgtE</fullName>
    </recommendedName>
</protein>
<accession>C7QZZ2</accession>
<dbReference type="SMART" id="SM00924">
    <property type="entry name" value="MgtE_N"/>
    <property type="match status" value="1"/>
</dbReference>
<keyword evidence="9" id="KW-1003">Cell membrane</keyword>
<keyword evidence="9" id="KW-0479">Metal-binding</keyword>
<dbReference type="eggNOG" id="COG2239">
    <property type="taxonomic scope" value="Bacteria"/>
</dbReference>
<dbReference type="HOGENOM" id="CLU_037408_2_2_11"/>
<evidence type="ECO:0000313" key="11">
    <source>
        <dbReference type="EMBL" id="ACV09550.1"/>
    </source>
</evidence>
<dbReference type="NCBIfam" id="TIGR00400">
    <property type="entry name" value="mgtE"/>
    <property type="match status" value="1"/>
</dbReference>
<keyword evidence="3 9" id="KW-0813">Transport</keyword>
<evidence type="ECO:0000256" key="9">
    <source>
        <dbReference type="RuleBase" id="RU362011"/>
    </source>
</evidence>
<evidence type="ECO:0000256" key="5">
    <source>
        <dbReference type="ARBA" id="ARBA00022842"/>
    </source>
</evidence>
<keyword evidence="12" id="KW-1185">Reference proteome</keyword>
<dbReference type="AlphaFoldDB" id="C7QZZ2"/>
<dbReference type="InterPro" id="IPR006667">
    <property type="entry name" value="SLC41_membr_dom"/>
</dbReference>
<keyword evidence="6 9" id="KW-1133">Transmembrane helix</keyword>
<dbReference type="GO" id="GO:0015095">
    <property type="term" value="F:magnesium ion transmembrane transporter activity"/>
    <property type="evidence" value="ECO:0007669"/>
    <property type="project" value="UniProtKB-UniRule"/>
</dbReference>
<dbReference type="CDD" id="cd04606">
    <property type="entry name" value="CBS_pair_Mg_transporter"/>
    <property type="match status" value="1"/>
</dbReference>
<evidence type="ECO:0000256" key="6">
    <source>
        <dbReference type="ARBA" id="ARBA00022989"/>
    </source>
</evidence>
<dbReference type="Gene3D" id="3.10.580.10">
    <property type="entry name" value="CBS-domain"/>
    <property type="match status" value="1"/>
</dbReference>
<feature type="transmembrane region" description="Helical" evidence="9">
    <location>
        <begin position="416"/>
        <end position="438"/>
    </location>
</feature>
<dbReference type="EMBL" id="CP001706">
    <property type="protein sequence ID" value="ACV09550.1"/>
    <property type="molecule type" value="Genomic_DNA"/>
</dbReference>
<comment type="caution">
    <text evidence="9">Lacks conserved residue(s) required for the propagation of feature annotation.</text>
</comment>
<evidence type="ECO:0000256" key="7">
    <source>
        <dbReference type="ARBA" id="ARBA00023136"/>
    </source>
</evidence>
<evidence type="ECO:0000259" key="10">
    <source>
        <dbReference type="PROSITE" id="PS51371"/>
    </source>
</evidence>
<dbReference type="RefSeq" id="WP_015772178.1">
    <property type="nucleotide sequence ID" value="NC_013174.1"/>
</dbReference>
<dbReference type="Pfam" id="PF00571">
    <property type="entry name" value="CBS"/>
    <property type="match status" value="2"/>
</dbReference>
<dbReference type="Gene3D" id="1.25.60.10">
    <property type="entry name" value="MgtE N-terminal domain-like"/>
    <property type="match status" value="1"/>
</dbReference>
<evidence type="ECO:0000256" key="8">
    <source>
        <dbReference type="PROSITE-ProRule" id="PRU00703"/>
    </source>
</evidence>
<name>C7QZZ2_JONDD</name>
<dbReference type="KEGG" id="jde:Jden_1907"/>
<dbReference type="PANTHER" id="PTHR43773">
    <property type="entry name" value="MAGNESIUM TRANSPORTER MGTE"/>
    <property type="match status" value="1"/>
</dbReference>
<feature type="domain" description="CBS" evidence="10">
    <location>
        <begin position="135"/>
        <end position="198"/>
    </location>
</feature>
<evidence type="ECO:0000256" key="3">
    <source>
        <dbReference type="ARBA" id="ARBA00022448"/>
    </source>
</evidence>
<dbReference type="OrthoDB" id="9790355at2"/>
<keyword evidence="8" id="KW-0129">CBS domain</keyword>
<evidence type="ECO:0000256" key="4">
    <source>
        <dbReference type="ARBA" id="ARBA00022692"/>
    </source>
</evidence>
<dbReference type="InterPro" id="IPR006669">
    <property type="entry name" value="MgtE_transporter"/>
</dbReference>
<dbReference type="InterPro" id="IPR036739">
    <property type="entry name" value="SLC41_membr_dom_sf"/>
</dbReference>
<dbReference type="InterPro" id="IPR046342">
    <property type="entry name" value="CBS_dom_sf"/>
</dbReference>
<proteinExistence type="inferred from homology"/>
<dbReference type="Gene3D" id="1.10.357.20">
    <property type="entry name" value="SLC41 divalent cation transporters, integral membrane domain"/>
    <property type="match status" value="1"/>
</dbReference>
<dbReference type="SMART" id="SM00116">
    <property type="entry name" value="CBS"/>
    <property type="match status" value="2"/>
</dbReference>
<evidence type="ECO:0000256" key="1">
    <source>
        <dbReference type="ARBA" id="ARBA00004141"/>
    </source>
</evidence>
<feature type="transmembrane region" description="Helical" evidence="9">
    <location>
        <begin position="384"/>
        <end position="404"/>
    </location>
</feature>
<evidence type="ECO:0000256" key="2">
    <source>
        <dbReference type="ARBA" id="ARBA00009749"/>
    </source>
</evidence>
<dbReference type="InterPro" id="IPR000644">
    <property type="entry name" value="CBS_dom"/>
</dbReference>
<comment type="similarity">
    <text evidence="2 9">Belongs to the SLC41A transporter family.</text>
</comment>
<dbReference type="SUPFAM" id="SSF54631">
    <property type="entry name" value="CBS-domain pair"/>
    <property type="match status" value="1"/>
</dbReference>
<gene>
    <name evidence="11" type="ordered locus">Jden_1907</name>
</gene>
<keyword evidence="4 9" id="KW-0812">Transmembrane</keyword>
<organism evidence="11 12">
    <name type="scientific">Jonesia denitrificans (strain ATCC 14870 / DSM 20603 / BCRC 15368 / CIP 55.134 / JCM 11481 / NBRC 15587 / NCTC 10816 / Prevot 55134)</name>
    <name type="common">Listeria denitrificans</name>
    <dbReference type="NCBI Taxonomy" id="471856"/>
    <lineage>
        <taxon>Bacteria</taxon>
        <taxon>Bacillati</taxon>
        <taxon>Actinomycetota</taxon>
        <taxon>Actinomycetes</taxon>
        <taxon>Micrococcales</taxon>
        <taxon>Jonesiaceae</taxon>
        <taxon>Jonesia</taxon>
    </lineage>
</organism>
<dbReference type="Pfam" id="PF01769">
    <property type="entry name" value="MgtE"/>
    <property type="match status" value="1"/>
</dbReference>
<feature type="transmembrane region" description="Helical" evidence="9">
    <location>
        <begin position="358"/>
        <end position="378"/>
    </location>
</feature>
<dbReference type="PANTHER" id="PTHR43773:SF1">
    <property type="entry name" value="MAGNESIUM TRANSPORTER MGTE"/>
    <property type="match status" value="1"/>
</dbReference>
<dbReference type="SUPFAM" id="SSF158791">
    <property type="entry name" value="MgtE N-terminal domain-like"/>
    <property type="match status" value="1"/>
</dbReference>
<dbReference type="GO" id="GO:0005886">
    <property type="term" value="C:plasma membrane"/>
    <property type="evidence" value="ECO:0007669"/>
    <property type="project" value="UniProtKB-SubCell"/>
</dbReference>
<dbReference type="Proteomes" id="UP000000628">
    <property type="component" value="Chromosome"/>
</dbReference>
<keyword evidence="7 9" id="KW-0472">Membrane</keyword>
<sequence length="445" mass="47864">MRKSLENSIIDAVLAEDLPNAAHQLTQSSPLDVVSIMGRVGAHHAAVIFRLLAKDRAAEVFELLEPGIQGDIVRTLGGEDVVMLFAQLAPDDKAALLDELPAAVAKRLLESLPFSDQRVTNVILGYPTRSVGRWANPRVVALRPHLPVDEALQLVRQQASWAETIYTIAVVSDSRQLVGVVGLRDLLCAQDSRLVEDVMSPAQFAHVTERAEDVARRVVAQDWLALPVVDREERLVGIFTVDDAGQVLTEEEDEDSARAGASEPLPRPYLATSVVNIVRSRVVWLMVLAASALFTVHVLEMFETTLEQKVVLAAFIPLIIGTGGNTGTQAATTVTRALALGEVRPTDVLTVMFREVRVGFLLGAILGAAALLLATLAYDVSTGVVIGSTLMAICMLAATVGSAMPMIARTLRVDPAVFSTPFITTFCDATGLLLYFVIARAVFGL</sequence>